<dbReference type="InterPro" id="IPR011010">
    <property type="entry name" value="DNA_brk_join_enz"/>
</dbReference>
<dbReference type="GO" id="GO:0006310">
    <property type="term" value="P:DNA recombination"/>
    <property type="evidence" value="ECO:0007669"/>
    <property type="project" value="UniProtKB-KW"/>
</dbReference>
<dbReference type="GO" id="GO:0015074">
    <property type="term" value="P:DNA integration"/>
    <property type="evidence" value="ECO:0007669"/>
    <property type="project" value="InterPro"/>
</dbReference>
<name>R9H5Y0_BACT4</name>
<dbReference type="PANTHER" id="PTHR30349:SF64">
    <property type="entry name" value="PROPHAGE INTEGRASE INTD-RELATED"/>
    <property type="match status" value="1"/>
</dbReference>
<gene>
    <name evidence="6" type="ORF">C799_03188</name>
</gene>
<dbReference type="PROSITE" id="PS51898">
    <property type="entry name" value="TYR_RECOMBINASE"/>
    <property type="match status" value="1"/>
</dbReference>
<dbReference type="InterPro" id="IPR035386">
    <property type="entry name" value="Arm-DNA-bind_5"/>
</dbReference>
<dbReference type="InterPro" id="IPR002104">
    <property type="entry name" value="Integrase_catalytic"/>
</dbReference>
<feature type="coiled-coil region" evidence="4">
    <location>
        <begin position="58"/>
        <end position="85"/>
    </location>
</feature>
<dbReference type="Proteomes" id="UP000014207">
    <property type="component" value="Unassembled WGS sequence"/>
</dbReference>
<dbReference type="GO" id="GO:0003677">
    <property type="term" value="F:DNA binding"/>
    <property type="evidence" value="ECO:0007669"/>
    <property type="project" value="UniProtKB-KW"/>
</dbReference>
<reference evidence="6 7" key="1">
    <citation type="submission" date="2013-04" db="EMBL/GenBank/DDBJ databases">
        <title>The Genome Sequence of Bacteroides thetaiotaomicron dnLKV9.</title>
        <authorList>
            <consortium name="The Broad Institute Genomics Platform"/>
            <consortium name="The Broad Institute Genome Sequencing Center for Infectious Disease"/>
            <person name="Earl A."/>
            <person name="Xavier R."/>
            <person name="Kuhn K."/>
            <person name="Stappenbeck T."/>
            <person name="Walker B."/>
            <person name="Young S."/>
            <person name="Zeng Q."/>
            <person name="Gargeya S."/>
            <person name="Fitzgerald M."/>
            <person name="Haas B."/>
            <person name="Abouelleil A."/>
            <person name="Allen A.W."/>
            <person name="Alvarado L."/>
            <person name="Arachchi H.M."/>
            <person name="Berlin A.M."/>
            <person name="Chapman S.B."/>
            <person name="Gainer-Dewar J."/>
            <person name="Goldberg J."/>
            <person name="Griggs A."/>
            <person name="Gujja S."/>
            <person name="Hansen M."/>
            <person name="Howarth C."/>
            <person name="Imamovic A."/>
            <person name="Ireland A."/>
            <person name="Larimer J."/>
            <person name="McCowan C."/>
            <person name="Murphy C."/>
            <person name="Pearson M."/>
            <person name="Poon T.W."/>
            <person name="Priest M."/>
            <person name="Roberts A."/>
            <person name="Saif S."/>
            <person name="Shea T."/>
            <person name="Sisk P."/>
            <person name="Sykes S."/>
            <person name="Wortman J."/>
            <person name="Nusbaum C."/>
            <person name="Birren B."/>
        </authorList>
    </citation>
    <scope>NUCLEOTIDE SEQUENCE [LARGE SCALE GENOMIC DNA]</scope>
    <source>
        <strain evidence="7">dnLKV9</strain>
    </source>
</reference>
<dbReference type="Pfam" id="PF00589">
    <property type="entry name" value="Phage_integrase"/>
    <property type="match status" value="1"/>
</dbReference>
<comment type="caution">
    <text evidence="6">The sequence shown here is derived from an EMBL/GenBank/DDBJ whole genome shotgun (WGS) entry which is preliminary data.</text>
</comment>
<comment type="similarity">
    <text evidence="1">Belongs to the 'phage' integrase family.</text>
</comment>
<dbReference type="SUPFAM" id="SSF56349">
    <property type="entry name" value="DNA breaking-rejoining enzymes"/>
    <property type="match status" value="1"/>
</dbReference>
<evidence type="ECO:0000256" key="2">
    <source>
        <dbReference type="ARBA" id="ARBA00023125"/>
    </source>
</evidence>
<dbReference type="AlphaFoldDB" id="R9H5Y0"/>
<dbReference type="RefSeq" id="WP_016268894.1">
    <property type="nucleotide sequence ID" value="NZ_KE159460.1"/>
</dbReference>
<evidence type="ECO:0000259" key="5">
    <source>
        <dbReference type="PROSITE" id="PS51898"/>
    </source>
</evidence>
<dbReference type="Gene3D" id="1.10.150.130">
    <property type="match status" value="1"/>
</dbReference>
<evidence type="ECO:0000313" key="7">
    <source>
        <dbReference type="Proteomes" id="UP000014207"/>
    </source>
</evidence>
<keyword evidence="2" id="KW-0238">DNA-binding</keyword>
<dbReference type="PANTHER" id="PTHR30349">
    <property type="entry name" value="PHAGE INTEGRASE-RELATED"/>
    <property type="match status" value="1"/>
</dbReference>
<accession>R9H5Y0</accession>
<dbReference type="InterPro" id="IPR010998">
    <property type="entry name" value="Integrase_recombinase_N"/>
</dbReference>
<dbReference type="Pfam" id="PF13102">
    <property type="entry name" value="Phage_int_SAM_5"/>
    <property type="match status" value="1"/>
</dbReference>
<dbReference type="EMBL" id="ASSM01000010">
    <property type="protein sequence ID" value="EOR99308.1"/>
    <property type="molecule type" value="Genomic_DNA"/>
</dbReference>
<dbReference type="HOGENOM" id="CLU_033139_0_1_10"/>
<proteinExistence type="inferred from homology"/>
<dbReference type="InterPro" id="IPR025269">
    <property type="entry name" value="SAM-like_dom"/>
</dbReference>
<evidence type="ECO:0000256" key="1">
    <source>
        <dbReference type="ARBA" id="ARBA00008857"/>
    </source>
</evidence>
<feature type="domain" description="Tyr recombinase" evidence="5">
    <location>
        <begin position="214"/>
        <end position="397"/>
    </location>
</feature>
<dbReference type="Gene3D" id="1.10.443.10">
    <property type="entry name" value="Intergrase catalytic core"/>
    <property type="match status" value="1"/>
</dbReference>
<dbReference type="PATRIC" id="fig|1235785.3.peg.3217"/>
<evidence type="ECO:0000256" key="3">
    <source>
        <dbReference type="ARBA" id="ARBA00023172"/>
    </source>
</evidence>
<dbReference type="Pfam" id="PF17293">
    <property type="entry name" value="Arm-DNA-bind_5"/>
    <property type="match status" value="1"/>
</dbReference>
<keyword evidence="3" id="KW-0233">DNA recombination</keyword>
<keyword evidence="4" id="KW-0175">Coiled coil</keyword>
<organism evidence="6 7">
    <name type="scientific">Bacteroides thetaiotaomicron dnLKV9</name>
    <dbReference type="NCBI Taxonomy" id="1235785"/>
    <lineage>
        <taxon>Bacteria</taxon>
        <taxon>Pseudomonadati</taxon>
        <taxon>Bacteroidota</taxon>
        <taxon>Bacteroidia</taxon>
        <taxon>Bacteroidales</taxon>
        <taxon>Bacteroidaceae</taxon>
        <taxon>Bacteroides</taxon>
    </lineage>
</organism>
<dbReference type="InterPro" id="IPR013762">
    <property type="entry name" value="Integrase-like_cat_sf"/>
</dbReference>
<evidence type="ECO:0000313" key="6">
    <source>
        <dbReference type="EMBL" id="EOR99308.1"/>
    </source>
</evidence>
<evidence type="ECO:0000256" key="4">
    <source>
        <dbReference type="SAM" id="Coils"/>
    </source>
</evidence>
<protein>
    <recommendedName>
        <fullName evidence="5">Tyr recombinase domain-containing protein</fullName>
    </recommendedName>
</protein>
<sequence length="402" mass="46874">MATVKLILNRYRVLKNGAYPLVFQLIHRRQKKLIYTSYKLLEDEFDSRKQGVRFISKAVRSKREVGRLNRELRQIQCDLDNYIAALEARRKPYTVSDIVMRYDIDRDKLGLLHYMDLQITGKHALKRFGMEAALQHTRASVAEFVGSRKVSILEIDTRFVSEYEVFLYKRGVSPNTVCYYMRNLKSVYRQAKNEGYHVADADPFGNVRSKPRKTVKRALKRTELQRLYHTDLSQSPHIEFARDIFMFSYFCRGMPFVDVIYLKKSSLSNGAIGYFRRKTGQWLQVGITPQLDILIAKYDSHSPYIFPVLLGEDEWELHNQYRQVLERVNRNLKHLGKLCGINTTLTTYVARHTWATLAKEMGTPAAVISEGLGHTTEKTTRIYLKDFDHNIVDKVNEQVSDI</sequence>
<dbReference type="InterPro" id="IPR050090">
    <property type="entry name" value="Tyrosine_recombinase_XerCD"/>
</dbReference>
<dbReference type="CDD" id="cd01185">
    <property type="entry name" value="INTN1_C_like"/>
    <property type="match status" value="1"/>
</dbReference>